<dbReference type="AlphaFoldDB" id="A0A7Z1DXV3"/>
<keyword evidence="2" id="KW-1185">Reference proteome</keyword>
<dbReference type="EMBL" id="NEFY01000001">
    <property type="protein sequence ID" value="OZC37943.1"/>
    <property type="molecule type" value="Genomic_DNA"/>
</dbReference>
<protein>
    <submittedName>
        <fullName evidence="1">Uncharacterized protein</fullName>
    </submittedName>
</protein>
<reference evidence="1 2" key="1">
    <citation type="submission" date="2017-06" db="EMBL/GenBank/DDBJ databases">
        <title>Draft genome sequence of the halophilic bacterium Marinobacter vinifirmus FB1.</title>
        <authorList>
            <person name="Stepanov V.G."/>
            <person name="Roberts D.J."/>
            <person name="Fox G.E."/>
        </authorList>
    </citation>
    <scope>NUCLEOTIDE SEQUENCE [LARGE SCALE GENOMIC DNA]</scope>
    <source>
        <strain evidence="1 2">FB1</strain>
    </source>
</reference>
<accession>A0A7Z1DXV3</accession>
<evidence type="ECO:0000313" key="1">
    <source>
        <dbReference type="EMBL" id="OZC37943.1"/>
    </source>
</evidence>
<proteinExistence type="predicted"/>
<organism evidence="1 2">
    <name type="scientific">Marinobacter vinifirmus</name>
    <dbReference type="NCBI Taxonomy" id="355591"/>
    <lineage>
        <taxon>Bacteria</taxon>
        <taxon>Pseudomonadati</taxon>
        <taxon>Pseudomonadota</taxon>
        <taxon>Gammaproteobacteria</taxon>
        <taxon>Pseudomonadales</taxon>
        <taxon>Marinobacteraceae</taxon>
        <taxon>Marinobacter</taxon>
    </lineage>
</organism>
<evidence type="ECO:0000313" key="2">
    <source>
        <dbReference type="Proteomes" id="UP000216984"/>
    </source>
</evidence>
<dbReference type="Proteomes" id="UP000216984">
    <property type="component" value="Unassembled WGS sequence"/>
</dbReference>
<gene>
    <name evidence="1" type="ORF">B9Q17_15485</name>
</gene>
<comment type="caution">
    <text evidence="1">The sequence shown here is derived from an EMBL/GenBank/DDBJ whole genome shotgun (WGS) entry which is preliminary data.</text>
</comment>
<sequence length="329" mass="38696">MQAAPVSEVLSPYRLPASFYTFDPDEYWAEPEDSWWLDFSNWVIRQERRHGVNVQSMGAWADQTLSGFSHVLPNNESYLRLGFAAESEYSNLASFEPEARFRLDVPTAEERLRLVVESESEELIPLAERERDRTLTEPERTETETTGALRYLTQVGDAINLSTDIGGRLRLPPEAFWRMTASKGWRIDEDWAFNLKQRVYYYHTEGWGARSWMGWDRPVSNGWHFFASSELEWIHDERRFDAAQIFSVRKRLNNRSVVTPRIGVLGESQPSWRTTSYFADFTWRYRMYEDWLFAEVVPALEFPREDSFQDRASVVLRIEMYFSGTISRD</sequence>
<name>A0A7Z1DXV3_9GAMM</name>